<sequence precursor="true">MTQYRIYSAVVLLLATGCASGPQHIATQTETPGAESVVLNKPTITKVDYEEAMTPELIQPPTVAEGLALEASTNAPERLPSASGLTLTALEQMAFGSNPAIAQSEARVRALRGKWVQVGLAPNPTAGYSAGEVGNDGKAGQQGGFAGQTFITAHKLQRNRAVVAAEITRAEQELVQIQQRVQTDVRRSYYEALLAQRRVELADQLVRVTSEAVTASKSLLEAEEIPLAGLLQTEVQQQNAIVLSRTAANGLSQAWRQLSAVVGGSDLPFQPLDGDVTLLPETLDWQQQLVRISNESPEMAAAMADVERARRALDRASVEAIPDISTQVSVQYDASTTDTITGVQVGIPLPIWNRNQGGIRQAQAEVTEAVRNVDRVELNLNQRLANAFREYSDAQVTATSYAEELLPRSQKTFDLVQRGFQQGEVGYLDLLVAQQTYSQTNLIYLDALGNLWRSYVRIEGLLLEGSLDAR</sequence>
<dbReference type="GO" id="GO:0015562">
    <property type="term" value="F:efflux transmembrane transporter activity"/>
    <property type="evidence" value="ECO:0007669"/>
    <property type="project" value="InterPro"/>
</dbReference>
<dbReference type="PANTHER" id="PTHR30203">
    <property type="entry name" value="OUTER MEMBRANE CATION EFFLUX PROTEIN"/>
    <property type="match status" value="1"/>
</dbReference>
<dbReference type="PANTHER" id="PTHR30203:SF24">
    <property type="entry name" value="BLR4935 PROTEIN"/>
    <property type="match status" value="1"/>
</dbReference>
<evidence type="ECO:0000313" key="4">
    <source>
        <dbReference type="EMBL" id="QDV73748.1"/>
    </source>
</evidence>
<evidence type="ECO:0000256" key="1">
    <source>
        <dbReference type="ARBA" id="ARBA00007613"/>
    </source>
</evidence>
<proteinExistence type="inferred from homology"/>
<dbReference type="Proteomes" id="UP000316426">
    <property type="component" value="Chromosome"/>
</dbReference>
<comment type="similarity">
    <text evidence="1">Belongs to the outer membrane factor (OMF) (TC 1.B.17) family.</text>
</comment>
<feature type="chain" id="PRO_5022065889" evidence="3">
    <location>
        <begin position="26"/>
        <end position="470"/>
    </location>
</feature>
<feature type="signal peptide" evidence="3">
    <location>
        <begin position="1"/>
        <end position="25"/>
    </location>
</feature>
<dbReference type="PROSITE" id="PS51257">
    <property type="entry name" value="PROKAR_LIPOPROTEIN"/>
    <property type="match status" value="1"/>
</dbReference>
<dbReference type="InterPro" id="IPR003423">
    <property type="entry name" value="OMP_efflux"/>
</dbReference>
<keyword evidence="5" id="KW-1185">Reference proteome</keyword>
<name>A0A518K7H0_9BACT</name>
<protein>
    <submittedName>
        <fullName evidence="4">Cobalt-zinc-cadmium resistance protein CzcC</fullName>
    </submittedName>
</protein>
<feature type="coiled-coil region" evidence="2">
    <location>
        <begin position="153"/>
        <end position="187"/>
    </location>
</feature>
<reference evidence="4 5" key="1">
    <citation type="submission" date="2019-02" db="EMBL/GenBank/DDBJ databases">
        <title>Deep-cultivation of Planctomycetes and their phenomic and genomic characterization uncovers novel biology.</title>
        <authorList>
            <person name="Wiegand S."/>
            <person name="Jogler M."/>
            <person name="Boedeker C."/>
            <person name="Pinto D."/>
            <person name="Vollmers J."/>
            <person name="Rivas-Marin E."/>
            <person name="Kohn T."/>
            <person name="Peeters S.H."/>
            <person name="Heuer A."/>
            <person name="Rast P."/>
            <person name="Oberbeckmann S."/>
            <person name="Bunk B."/>
            <person name="Jeske O."/>
            <person name="Meyerdierks A."/>
            <person name="Storesund J.E."/>
            <person name="Kallscheuer N."/>
            <person name="Luecker S."/>
            <person name="Lage O.M."/>
            <person name="Pohl T."/>
            <person name="Merkel B.J."/>
            <person name="Hornburger P."/>
            <person name="Mueller R.-W."/>
            <person name="Bruemmer F."/>
            <person name="Labrenz M."/>
            <person name="Spormann A.M."/>
            <person name="Op den Camp H."/>
            <person name="Overmann J."/>
            <person name="Amann R."/>
            <person name="Jetten M.S.M."/>
            <person name="Mascher T."/>
            <person name="Medema M.H."/>
            <person name="Devos D.P."/>
            <person name="Kaster A.-K."/>
            <person name="Ovreas L."/>
            <person name="Rohde M."/>
            <person name="Galperin M.Y."/>
            <person name="Jogler C."/>
        </authorList>
    </citation>
    <scope>NUCLEOTIDE SEQUENCE [LARGE SCALE GENOMIC DNA]</scope>
    <source>
        <strain evidence="4 5">Spa11</strain>
    </source>
</reference>
<dbReference type="InterPro" id="IPR010131">
    <property type="entry name" value="MdtP/NodT-like"/>
</dbReference>
<evidence type="ECO:0000313" key="5">
    <source>
        <dbReference type="Proteomes" id="UP000316426"/>
    </source>
</evidence>
<dbReference type="KEGG" id="bmei:Spa11_19470"/>
<gene>
    <name evidence="4" type="primary">czcC_3</name>
    <name evidence="4" type="ORF">Spa11_19470</name>
</gene>
<accession>A0A518K7H0</accession>
<organism evidence="4 5">
    <name type="scientific">Botrimarina mediterranea</name>
    <dbReference type="NCBI Taxonomy" id="2528022"/>
    <lineage>
        <taxon>Bacteria</taxon>
        <taxon>Pseudomonadati</taxon>
        <taxon>Planctomycetota</taxon>
        <taxon>Planctomycetia</taxon>
        <taxon>Pirellulales</taxon>
        <taxon>Lacipirellulaceae</taxon>
        <taxon>Botrimarina</taxon>
    </lineage>
</organism>
<evidence type="ECO:0000256" key="3">
    <source>
        <dbReference type="SAM" id="SignalP"/>
    </source>
</evidence>
<dbReference type="AlphaFoldDB" id="A0A518K7H0"/>
<dbReference type="EMBL" id="CP036349">
    <property type="protein sequence ID" value="QDV73748.1"/>
    <property type="molecule type" value="Genomic_DNA"/>
</dbReference>
<keyword evidence="2" id="KW-0175">Coiled coil</keyword>
<keyword evidence="3" id="KW-0732">Signal</keyword>
<dbReference type="SUPFAM" id="SSF56954">
    <property type="entry name" value="Outer membrane efflux proteins (OEP)"/>
    <property type="match status" value="1"/>
</dbReference>
<evidence type="ECO:0000256" key="2">
    <source>
        <dbReference type="SAM" id="Coils"/>
    </source>
</evidence>
<dbReference type="RefSeq" id="WP_145111291.1">
    <property type="nucleotide sequence ID" value="NZ_CP036349.1"/>
</dbReference>
<dbReference type="Pfam" id="PF02321">
    <property type="entry name" value="OEP"/>
    <property type="match status" value="1"/>
</dbReference>
<dbReference type="Gene3D" id="1.20.1600.10">
    <property type="entry name" value="Outer membrane efflux proteins (OEP)"/>
    <property type="match status" value="1"/>
</dbReference>